<protein>
    <recommendedName>
        <fullName evidence="3">Transcriptional regulator, AlpA family</fullName>
    </recommendedName>
</protein>
<evidence type="ECO:0000313" key="2">
    <source>
        <dbReference type="Proteomes" id="UP001144352"/>
    </source>
</evidence>
<reference evidence="1" key="1">
    <citation type="submission" date="2022-12" db="EMBL/GenBank/DDBJ databases">
        <title>Reference genome sequencing for broad-spectrum identification of bacterial and archaeal isolates by mass spectrometry.</title>
        <authorList>
            <person name="Sekiguchi Y."/>
            <person name="Tourlousse D.M."/>
        </authorList>
    </citation>
    <scope>NUCLEOTIDE SEQUENCE</scope>
    <source>
        <strain evidence="1">H2</strain>
    </source>
</reference>
<dbReference type="EMBL" id="BSDS01000001">
    <property type="protein sequence ID" value="GLI37753.1"/>
    <property type="molecule type" value="Genomic_DNA"/>
</dbReference>
<accession>A0A9W6LB63</accession>
<dbReference type="RefSeq" id="WP_214185749.1">
    <property type="nucleotide sequence ID" value="NZ_BSDS01000001.1"/>
</dbReference>
<evidence type="ECO:0000313" key="1">
    <source>
        <dbReference type="EMBL" id="GLI37753.1"/>
    </source>
</evidence>
<dbReference type="InterPro" id="IPR010260">
    <property type="entry name" value="AlpA"/>
</dbReference>
<name>A0A9W6LB63_9BACT</name>
<sequence>MSDKLLRLNQFIPDMLPISKSQWWEGVKSGKFPQPVKLGPRTTCWRKSDIERLVALGNTDTQ</sequence>
<evidence type="ECO:0008006" key="3">
    <source>
        <dbReference type="Google" id="ProtNLM"/>
    </source>
</evidence>
<dbReference type="Gene3D" id="1.10.238.160">
    <property type="match status" value="1"/>
</dbReference>
<dbReference type="Proteomes" id="UP001144352">
    <property type="component" value="Unassembled WGS sequence"/>
</dbReference>
<dbReference type="Pfam" id="PF05930">
    <property type="entry name" value="Phage_AlpA"/>
    <property type="match status" value="1"/>
</dbReference>
<comment type="caution">
    <text evidence="1">The sequence shown here is derived from an EMBL/GenBank/DDBJ whole genome shotgun (WGS) entry which is preliminary data.</text>
</comment>
<dbReference type="AlphaFoldDB" id="A0A9W6LB63"/>
<gene>
    <name evidence="1" type="ORF">GHYDROH2_12540</name>
</gene>
<organism evidence="1 2">
    <name type="scientific">Geobacter hydrogenophilus</name>
    <dbReference type="NCBI Taxonomy" id="40983"/>
    <lineage>
        <taxon>Bacteria</taxon>
        <taxon>Pseudomonadati</taxon>
        <taxon>Thermodesulfobacteriota</taxon>
        <taxon>Desulfuromonadia</taxon>
        <taxon>Geobacterales</taxon>
        <taxon>Geobacteraceae</taxon>
        <taxon>Geobacter</taxon>
    </lineage>
</organism>
<keyword evidence="2" id="KW-1185">Reference proteome</keyword>
<proteinExistence type="predicted"/>